<keyword evidence="12" id="KW-1185">Reference proteome</keyword>
<feature type="transmembrane region" description="Helical" evidence="9">
    <location>
        <begin position="104"/>
        <end position="124"/>
    </location>
</feature>
<protein>
    <recommendedName>
        <fullName evidence="2">histidine kinase</fullName>
        <ecNumber evidence="2">2.7.13.3</ecNumber>
    </recommendedName>
</protein>
<dbReference type="eggNOG" id="COG4585">
    <property type="taxonomic scope" value="Bacteria"/>
</dbReference>
<dbReference type="InterPro" id="IPR036890">
    <property type="entry name" value="HATPase_C_sf"/>
</dbReference>
<evidence type="ECO:0000313" key="11">
    <source>
        <dbReference type="EMBL" id="CAN00112.1"/>
    </source>
</evidence>
<dbReference type="PANTHER" id="PTHR24421:SF10">
    <property type="entry name" value="NITRATE_NITRITE SENSOR PROTEIN NARQ"/>
    <property type="match status" value="1"/>
</dbReference>
<dbReference type="Pfam" id="PF07730">
    <property type="entry name" value="HisKA_3"/>
    <property type="match status" value="1"/>
</dbReference>
<keyword evidence="9" id="KW-1133">Transmembrane helix</keyword>
<keyword evidence="7" id="KW-0067">ATP-binding</keyword>
<dbReference type="SUPFAM" id="SSF55874">
    <property type="entry name" value="ATPase domain of HSP90 chaperone/DNA topoisomerase II/histidine kinase"/>
    <property type="match status" value="1"/>
</dbReference>
<keyword evidence="6 11" id="KW-0418">Kinase</keyword>
<dbReference type="KEGG" id="cmi:CMM_0092"/>
<dbReference type="HOGENOM" id="CLU_000445_20_1_11"/>
<dbReference type="InterPro" id="IPR050482">
    <property type="entry name" value="Sensor_HK_TwoCompSys"/>
</dbReference>
<reference evidence="11 12" key="1">
    <citation type="journal article" date="2008" name="J. Bacteriol.">
        <title>The genome sequence of the tomato-pathogenic actinomycete Clavibacter michiganensis subsp. michiganensis NCPPB382 reveals a large island involved in pathogenicity.</title>
        <authorList>
            <person name="Gartemann K.H."/>
            <person name="Abt B."/>
            <person name="Bekel T."/>
            <person name="Burger A."/>
            <person name="Engemann J."/>
            <person name="Flugel M."/>
            <person name="Gaigalat L."/>
            <person name="Goesmann A."/>
            <person name="Grafen I."/>
            <person name="Kalinowski J."/>
            <person name="Kaup O."/>
            <person name="Kirchner O."/>
            <person name="Krause L."/>
            <person name="Linke B."/>
            <person name="McHardy A."/>
            <person name="Meyer F."/>
            <person name="Pohle S."/>
            <person name="Ruckert C."/>
            <person name="Schneiker S."/>
            <person name="Zellermann E.M."/>
            <person name="Puhler A."/>
            <person name="Eichenlaub R."/>
            <person name="Kaiser O."/>
            <person name="Bartels D."/>
        </authorList>
    </citation>
    <scope>NUCLEOTIDE SEQUENCE [LARGE SCALE GENOMIC DNA]</scope>
    <source>
        <strain evidence="11 12">NCPPB 382</strain>
    </source>
</reference>
<keyword evidence="4 11" id="KW-0808">Transferase</keyword>
<evidence type="ECO:0000313" key="12">
    <source>
        <dbReference type="Proteomes" id="UP000001564"/>
    </source>
</evidence>
<dbReference type="Gene3D" id="3.30.565.10">
    <property type="entry name" value="Histidine kinase-like ATPase, C-terminal domain"/>
    <property type="match status" value="1"/>
</dbReference>
<name>A5CM27_CLAM3</name>
<evidence type="ECO:0000256" key="9">
    <source>
        <dbReference type="SAM" id="Phobius"/>
    </source>
</evidence>
<evidence type="ECO:0000256" key="7">
    <source>
        <dbReference type="ARBA" id="ARBA00022840"/>
    </source>
</evidence>
<evidence type="ECO:0000259" key="10">
    <source>
        <dbReference type="Pfam" id="PF07730"/>
    </source>
</evidence>
<feature type="transmembrane region" description="Helical" evidence="9">
    <location>
        <begin position="60"/>
        <end position="92"/>
    </location>
</feature>
<sequence length="384" mass="40478">MTVHSRFGSRWEGLFDIVAVITAVAAVVISFHVGGVDRIAALTATVVSAALVAIRRRFPIAAAVGAIAASLIVFVAPDGALGVWVLAEICLFSVPLRRSRTATTIVATIHAAVLYAGAMIAFGVGPADPFALILPVWTGAVVALGSAVRAYRDYAQAVEERLSAVTAAKETELRRRMSEERVRIARDLHDSVANSLAVIALHSTDAERHVEDDPARARRALRTVRTVSAGTLQELAAILAVLRDARSDEVENRTVAATSGIPTLIEMMQASGASVEVSLDALDGAALSTSGEAALYRALQEGLTNGHRYGSGPTHVTASATPTSVVLTIENAIQHRHPGADSGFGLIGMRERVELAGGSLDVREDRHSFGLRVELPRASHGAER</sequence>
<evidence type="ECO:0000256" key="1">
    <source>
        <dbReference type="ARBA" id="ARBA00000085"/>
    </source>
</evidence>
<dbReference type="PANTHER" id="PTHR24421">
    <property type="entry name" value="NITRATE/NITRITE SENSOR PROTEIN NARX-RELATED"/>
    <property type="match status" value="1"/>
</dbReference>
<dbReference type="Proteomes" id="UP000001564">
    <property type="component" value="Chromosome"/>
</dbReference>
<dbReference type="CDD" id="cd16917">
    <property type="entry name" value="HATPase_UhpB-NarQ-NarX-like"/>
    <property type="match status" value="1"/>
</dbReference>
<keyword evidence="8" id="KW-0902">Two-component regulatory system</keyword>
<evidence type="ECO:0000256" key="8">
    <source>
        <dbReference type="ARBA" id="ARBA00023012"/>
    </source>
</evidence>
<accession>A5CM27</accession>
<dbReference type="GO" id="GO:0000155">
    <property type="term" value="F:phosphorelay sensor kinase activity"/>
    <property type="evidence" value="ECO:0007669"/>
    <property type="project" value="InterPro"/>
</dbReference>
<keyword evidence="9" id="KW-0472">Membrane</keyword>
<feature type="transmembrane region" description="Helical" evidence="9">
    <location>
        <begin position="13"/>
        <end position="31"/>
    </location>
</feature>
<evidence type="ECO:0000256" key="2">
    <source>
        <dbReference type="ARBA" id="ARBA00012438"/>
    </source>
</evidence>
<evidence type="ECO:0000256" key="6">
    <source>
        <dbReference type="ARBA" id="ARBA00022777"/>
    </source>
</evidence>
<keyword evidence="3" id="KW-0597">Phosphoprotein</keyword>
<dbReference type="EC" id="2.7.13.3" evidence="2"/>
<proteinExistence type="predicted"/>
<dbReference type="GO" id="GO:0016020">
    <property type="term" value="C:membrane"/>
    <property type="evidence" value="ECO:0007669"/>
    <property type="project" value="InterPro"/>
</dbReference>
<dbReference type="GO" id="GO:0005524">
    <property type="term" value="F:ATP binding"/>
    <property type="evidence" value="ECO:0007669"/>
    <property type="project" value="UniProtKB-KW"/>
</dbReference>
<dbReference type="Gene3D" id="1.20.5.1930">
    <property type="match status" value="1"/>
</dbReference>
<feature type="transmembrane region" description="Helical" evidence="9">
    <location>
        <begin position="130"/>
        <end position="151"/>
    </location>
</feature>
<comment type="catalytic activity">
    <reaction evidence="1">
        <text>ATP + protein L-histidine = ADP + protein N-phospho-L-histidine.</text>
        <dbReference type="EC" id="2.7.13.3"/>
    </reaction>
</comment>
<dbReference type="InterPro" id="IPR011712">
    <property type="entry name" value="Sig_transdc_His_kin_sub3_dim/P"/>
</dbReference>
<keyword evidence="9" id="KW-0812">Transmembrane</keyword>
<evidence type="ECO:0000256" key="3">
    <source>
        <dbReference type="ARBA" id="ARBA00022553"/>
    </source>
</evidence>
<organism evidence="11 12">
    <name type="scientific">Clavibacter michiganensis subsp. michiganensis (strain NCPPB 382)</name>
    <dbReference type="NCBI Taxonomy" id="443906"/>
    <lineage>
        <taxon>Bacteria</taxon>
        <taxon>Bacillati</taxon>
        <taxon>Actinomycetota</taxon>
        <taxon>Actinomycetes</taxon>
        <taxon>Micrococcales</taxon>
        <taxon>Microbacteriaceae</taxon>
        <taxon>Clavibacter</taxon>
    </lineage>
</organism>
<dbReference type="AlphaFoldDB" id="A5CM27"/>
<evidence type="ECO:0000256" key="4">
    <source>
        <dbReference type="ARBA" id="ARBA00022679"/>
    </source>
</evidence>
<gene>
    <name evidence="11" type="primary">regA</name>
    <name evidence="11" type="ordered locus">CMM_0092</name>
</gene>
<dbReference type="EMBL" id="AM711867">
    <property type="protein sequence ID" value="CAN00112.1"/>
    <property type="molecule type" value="Genomic_DNA"/>
</dbReference>
<feature type="domain" description="Signal transduction histidine kinase subgroup 3 dimerisation and phosphoacceptor" evidence="10">
    <location>
        <begin position="180"/>
        <end position="245"/>
    </location>
</feature>
<dbReference type="GO" id="GO:0046983">
    <property type="term" value="F:protein dimerization activity"/>
    <property type="evidence" value="ECO:0007669"/>
    <property type="project" value="InterPro"/>
</dbReference>
<evidence type="ECO:0000256" key="5">
    <source>
        <dbReference type="ARBA" id="ARBA00022741"/>
    </source>
</evidence>
<keyword evidence="5" id="KW-0547">Nucleotide-binding</keyword>